<feature type="region of interest" description="Disordered" evidence="1">
    <location>
        <begin position="53"/>
        <end position="76"/>
    </location>
</feature>
<proteinExistence type="predicted"/>
<evidence type="ECO:0000313" key="3">
    <source>
        <dbReference type="Proteomes" id="UP000019678"/>
    </source>
</evidence>
<sequence>MCQRPPDHPSDAGWLWACGLWLLGPEGERALQRGGRRRVFPVDLAIHVRLRSRRGQGMSRRGAPRDSRPLNGSCLS</sequence>
<evidence type="ECO:0000313" key="2">
    <source>
        <dbReference type="EMBL" id="EYF03036.1"/>
    </source>
</evidence>
<organism evidence="2 3">
    <name type="scientific">Chondromyces apiculatus DSM 436</name>
    <dbReference type="NCBI Taxonomy" id="1192034"/>
    <lineage>
        <taxon>Bacteria</taxon>
        <taxon>Pseudomonadati</taxon>
        <taxon>Myxococcota</taxon>
        <taxon>Polyangia</taxon>
        <taxon>Polyangiales</taxon>
        <taxon>Polyangiaceae</taxon>
        <taxon>Chondromyces</taxon>
    </lineage>
</organism>
<dbReference type="EMBL" id="ASRX01000052">
    <property type="protein sequence ID" value="EYF03036.1"/>
    <property type="molecule type" value="Genomic_DNA"/>
</dbReference>
<comment type="caution">
    <text evidence="2">The sequence shown here is derived from an EMBL/GenBank/DDBJ whole genome shotgun (WGS) entry which is preliminary data.</text>
</comment>
<name>A0A017T3D9_9BACT</name>
<reference evidence="2 3" key="1">
    <citation type="submission" date="2013-05" db="EMBL/GenBank/DDBJ databases">
        <title>Genome assembly of Chondromyces apiculatus DSM 436.</title>
        <authorList>
            <person name="Sharma G."/>
            <person name="Khatri I."/>
            <person name="Kaur C."/>
            <person name="Mayilraj S."/>
            <person name="Subramanian S."/>
        </authorList>
    </citation>
    <scope>NUCLEOTIDE SEQUENCE [LARGE SCALE GENOMIC DNA]</scope>
    <source>
        <strain evidence="2 3">DSM 436</strain>
    </source>
</reference>
<keyword evidence="3" id="KW-1185">Reference proteome</keyword>
<dbReference type="AlphaFoldDB" id="A0A017T3D9"/>
<dbReference type="STRING" id="1192034.CAP_6299"/>
<dbReference type="Proteomes" id="UP000019678">
    <property type="component" value="Unassembled WGS sequence"/>
</dbReference>
<accession>A0A017T3D9</accession>
<gene>
    <name evidence="2" type="ORF">CAP_6299</name>
</gene>
<protein>
    <submittedName>
        <fullName evidence="2">Uncharacterized protein</fullName>
    </submittedName>
</protein>
<evidence type="ECO:0000256" key="1">
    <source>
        <dbReference type="SAM" id="MobiDB-lite"/>
    </source>
</evidence>